<name>A0A814STQ3_9BILA</name>
<evidence type="ECO:0000313" key="2">
    <source>
        <dbReference type="EMBL" id="CAF1152741.1"/>
    </source>
</evidence>
<accession>A0A814STQ3</accession>
<dbReference type="AlphaFoldDB" id="A0A814STQ3"/>
<evidence type="ECO:0000313" key="3">
    <source>
        <dbReference type="Proteomes" id="UP000663870"/>
    </source>
</evidence>
<comment type="caution">
    <text evidence="2">The sequence shown here is derived from an EMBL/GenBank/DDBJ whole genome shotgun (WGS) entry which is preliminary data.</text>
</comment>
<keyword evidence="1" id="KW-0472">Membrane</keyword>
<proteinExistence type="predicted"/>
<keyword evidence="1" id="KW-1133">Transmembrane helix</keyword>
<keyword evidence="3" id="KW-1185">Reference proteome</keyword>
<sequence length="363" mass="42339">MNGLETNLSLWAICSIILFEILILICLFRCCFNRIRPKKFYLKREEYEYLQGINNNKPTKFSSIILRPPHADELALVGTIRRPNPIITYNKGIQNLGFYSYDEDKKIPQISSSSSSSSSSSQHWLNLQSQTINTAQLPPADYEIHSYPIDNYSYRYSPLPRPIITDFRQYHEDYIVVDDDDDDDHHQLENYRFQSLRRPEIIPSQVHRIDTSTEFYGINYSNIVPKSILKSTVSLTPPNDFLPTQHLQIQDSSTSSNSDESLQNSIEKRISFETILPSTAPMLSNFQMRFASIKQLNDIAWEIPREFQTITHESEKFHSNHERTPFSSIIDSTISISQRHEMNRLHTHYLSKSEITQQQAFEY</sequence>
<dbReference type="EMBL" id="CAJNOL010000650">
    <property type="protein sequence ID" value="CAF1152741.1"/>
    <property type="molecule type" value="Genomic_DNA"/>
</dbReference>
<evidence type="ECO:0000256" key="1">
    <source>
        <dbReference type="SAM" id="Phobius"/>
    </source>
</evidence>
<reference evidence="2" key="1">
    <citation type="submission" date="2021-02" db="EMBL/GenBank/DDBJ databases">
        <authorList>
            <person name="Nowell W R."/>
        </authorList>
    </citation>
    <scope>NUCLEOTIDE SEQUENCE</scope>
</reference>
<keyword evidence="1" id="KW-0812">Transmembrane</keyword>
<protein>
    <submittedName>
        <fullName evidence="2">Uncharacterized protein</fullName>
    </submittedName>
</protein>
<organism evidence="2 3">
    <name type="scientific">Rotaria sordida</name>
    <dbReference type="NCBI Taxonomy" id="392033"/>
    <lineage>
        <taxon>Eukaryota</taxon>
        <taxon>Metazoa</taxon>
        <taxon>Spiralia</taxon>
        <taxon>Gnathifera</taxon>
        <taxon>Rotifera</taxon>
        <taxon>Eurotatoria</taxon>
        <taxon>Bdelloidea</taxon>
        <taxon>Philodinida</taxon>
        <taxon>Philodinidae</taxon>
        <taxon>Rotaria</taxon>
    </lineage>
</organism>
<feature type="transmembrane region" description="Helical" evidence="1">
    <location>
        <begin position="6"/>
        <end position="32"/>
    </location>
</feature>
<dbReference type="Proteomes" id="UP000663870">
    <property type="component" value="Unassembled WGS sequence"/>
</dbReference>
<gene>
    <name evidence="2" type="ORF">JXQ802_LOCUS21822</name>
</gene>